<evidence type="ECO:0000256" key="1">
    <source>
        <dbReference type="ARBA" id="ARBA00022676"/>
    </source>
</evidence>
<evidence type="ECO:0000256" key="2">
    <source>
        <dbReference type="ARBA" id="ARBA00022679"/>
    </source>
</evidence>
<evidence type="ECO:0000313" key="5">
    <source>
        <dbReference type="EMBL" id="OHA29455.1"/>
    </source>
</evidence>
<dbReference type="InterPro" id="IPR028098">
    <property type="entry name" value="Glyco_trans_4-like_N"/>
</dbReference>
<dbReference type="Gene3D" id="3.40.50.2000">
    <property type="entry name" value="Glycogen Phosphorylase B"/>
    <property type="match status" value="2"/>
</dbReference>
<dbReference type="InterPro" id="IPR001296">
    <property type="entry name" value="Glyco_trans_1"/>
</dbReference>
<organism evidence="5 6">
    <name type="scientific">Candidatus Taylorbacteria bacterium RIFCSPHIGHO2_12_FULL_45_16</name>
    <dbReference type="NCBI Taxonomy" id="1802315"/>
    <lineage>
        <taxon>Bacteria</taxon>
        <taxon>Candidatus Tayloriibacteriota</taxon>
    </lineage>
</organism>
<sequence>MKVIIATPIYLPEIGGPATYTKELCERLRDSHSIIVVAYTDVGMAMPGTQLIQVSKQKPLLVRLVLYFFALLKASHGADLVYVQNAMAAGLPAALACMIRRKPLVLKFVGDEAWERATQRRLTKKRLEEFLISPDGDWKIRMMMRVQGWVLRRAACVTTPSAYLSQELIKTYGVRPERTTVNYNAAEVTEVLPFEPTPPIPHQIAVTARLVAWKGVAGIIRATSIVRKKFPDVRTIIAGDGPETDSLKKLSRNLGMDNSVSFLGKVSRAETWHIRKKSSVYVLNSTYEGLPHTVLTSFAAQIPVIATDISGTNEAVYHEKTGLLVRPGNDAELANAIERLFTDAALCKKLTDGGTKLLKEKFSWEGHLAGLTSIFESVLAKPRN</sequence>
<dbReference type="EMBL" id="MHRT01000004">
    <property type="protein sequence ID" value="OHA29455.1"/>
    <property type="molecule type" value="Genomic_DNA"/>
</dbReference>
<dbReference type="Pfam" id="PF13579">
    <property type="entry name" value="Glyco_trans_4_4"/>
    <property type="match status" value="1"/>
</dbReference>
<feature type="domain" description="Glycosyltransferase subfamily 4-like N-terminal" evidence="4">
    <location>
        <begin position="15"/>
        <end position="184"/>
    </location>
</feature>
<dbReference type="SUPFAM" id="SSF53756">
    <property type="entry name" value="UDP-Glycosyltransferase/glycogen phosphorylase"/>
    <property type="match status" value="1"/>
</dbReference>
<accession>A0A1G2MZT6</accession>
<dbReference type="PANTHER" id="PTHR12526">
    <property type="entry name" value="GLYCOSYLTRANSFERASE"/>
    <property type="match status" value="1"/>
</dbReference>
<dbReference type="PANTHER" id="PTHR12526:SF629">
    <property type="entry name" value="TEICHURONIC ACID BIOSYNTHESIS GLYCOSYLTRANSFERASE TUAH-RELATED"/>
    <property type="match status" value="1"/>
</dbReference>
<dbReference type="Pfam" id="PF00534">
    <property type="entry name" value="Glycos_transf_1"/>
    <property type="match status" value="1"/>
</dbReference>
<dbReference type="AlphaFoldDB" id="A0A1G2MZT6"/>
<name>A0A1G2MZT6_9BACT</name>
<protein>
    <recommendedName>
        <fullName evidence="7">Glycosyl transferase family 1 domain-containing protein</fullName>
    </recommendedName>
</protein>
<dbReference type="GO" id="GO:0016757">
    <property type="term" value="F:glycosyltransferase activity"/>
    <property type="evidence" value="ECO:0007669"/>
    <property type="project" value="UniProtKB-KW"/>
</dbReference>
<keyword evidence="2" id="KW-0808">Transferase</keyword>
<feature type="domain" description="Glycosyl transferase family 1" evidence="3">
    <location>
        <begin position="203"/>
        <end position="355"/>
    </location>
</feature>
<evidence type="ECO:0000259" key="3">
    <source>
        <dbReference type="Pfam" id="PF00534"/>
    </source>
</evidence>
<dbReference type="Proteomes" id="UP000178089">
    <property type="component" value="Unassembled WGS sequence"/>
</dbReference>
<comment type="caution">
    <text evidence="5">The sequence shown here is derived from an EMBL/GenBank/DDBJ whole genome shotgun (WGS) entry which is preliminary data.</text>
</comment>
<evidence type="ECO:0008006" key="7">
    <source>
        <dbReference type="Google" id="ProtNLM"/>
    </source>
</evidence>
<dbReference type="STRING" id="1802315.A3F51_00250"/>
<dbReference type="CDD" id="cd03801">
    <property type="entry name" value="GT4_PimA-like"/>
    <property type="match status" value="1"/>
</dbReference>
<reference evidence="5 6" key="1">
    <citation type="journal article" date="2016" name="Nat. Commun.">
        <title>Thousands of microbial genomes shed light on interconnected biogeochemical processes in an aquifer system.</title>
        <authorList>
            <person name="Anantharaman K."/>
            <person name="Brown C.T."/>
            <person name="Hug L.A."/>
            <person name="Sharon I."/>
            <person name="Castelle C.J."/>
            <person name="Probst A.J."/>
            <person name="Thomas B.C."/>
            <person name="Singh A."/>
            <person name="Wilkins M.J."/>
            <person name="Karaoz U."/>
            <person name="Brodie E.L."/>
            <person name="Williams K.H."/>
            <person name="Hubbard S.S."/>
            <person name="Banfield J.F."/>
        </authorList>
    </citation>
    <scope>NUCLEOTIDE SEQUENCE [LARGE SCALE GENOMIC DNA]</scope>
</reference>
<gene>
    <name evidence="5" type="ORF">A3F51_00250</name>
</gene>
<keyword evidence="1" id="KW-0328">Glycosyltransferase</keyword>
<evidence type="ECO:0000313" key="6">
    <source>
        <dbReference type="Proteomes" id="UP000178089"/>
    </source>
</evidence>
<proteinExistence type="predicted"/>
<evidence type="ECO:0000259" key="4">
    <source>
        <dbReference type="Pfam" id="PF13579"/>
    </source>
</evidence>